<keyword evidence="5" id="KW-0206">Cytoskeleton</keyword>
<dbReference type="PANTHER" id="PTHR16076:SF8">
    <property type="entry name" value="CYTOSKELETON-ASSOCIATED PROTEIN 2"/>
    <property type="match status" value="1"/>
</dbReference>
<dbReference type="InterPro" id="IPR029197">
    <property type="entry name" value="CKAP2_C"/>
</dbReference>
<comment type="similarity">
    <text evidence="2">Belongs to the CKAP2 family.</text>
</comment>
<feature type="region of interest" description="Disordered" evidence="6">
    <location>
        <begin position="506"/>
        <end position="526"/>
    </location>
</feature>
<keyword evidence="4" id="KW-0597">Phosphoprotein</keyword>
<dbReference type="GO" id="GO:0007026">
    <property type="term" value="P:negative regulation of microtubule depolymerization"/>
    <property type="evidence" value="ECO:0007669"/>
    <property type="project" value="TreeGrafter"/>
</dbReference>
<evidence type="ECO:0000256" key="3">
    <source>
        <dbReference type="ARBA" id="ARBA00022490"/>
    </source>
</evidence>
<dbReference type="OrthoDB" id="9945093at2759"/>
<evidence type="ECO:0000313" key="9">
    <source>
        <dbReference type="Proteomes" id="UP000623542"/>
    </source>
</evidence>
<accession>A0A851U8E7</accession>
<feature type="domain" description="Cytoskeleton-associated protein 2 C-terminal" evidence="7">
    <location>
        <begin position="285"/>
        <end position="483"/>
    </location>
</feature>
<proteinExistence type="inferred from homology"/>
<evidence type="ECO:0000256" key="2">
    <source>
        <dbReference type="ARBA" id="ARBA00009468"/>
    </source>
</evidence>
<comment type="subcellular location">
    <subcellularLocation>
        <location evidence="1">Cytoplasm</location>
        <location evidence="1">Cytoskeleton</location>
    </subcellularLocation>
</comment>
<feature type="compositionally biased region" description="Basic residues" evidence="6">
    <location>
        <begin position="1"/>
        <end position="11"/>
    </location>
</feature>
<dbReference type="InterPro" id="IPR026165">
    <property type="entry name" value="CKAP2_fam"/>
</dbReference>
<feature type="non-terminal residue" evidence="8">
    <location>
        <position position="1"/>
    </location>
</feature>
<evidence type="ECO:0000313" key="8">
    <source>
        <dbReference type="EMBL" id="NXD24328.1"/>
    </source>
</evidence>
<feature type="region of interest" description="Disordered" evidence="6">
    <location>
        <begin position="264"/>
        <end position="299"/>
    </location>
</feature>
<evidence type="ECO:0000256" key="5">
    <source>
        <dbReference type="ARBA" id="ARBA00023212"/>
    </source>
</evidence>
<feature type="compositionally biased region" description="Polar residues" evidence="6">
    <location>
        <begin position="270"/>
        <end position="281"/>
    </location>
</feature>
<dbReference type="Pfam" id="PF15297">
    <property type="entry name" value="CKAP2_C"/>
    <property type="match status" value="1"/>
</dbReference>
<gene>
    <name evidence="8" type="primary">Ckap2</name>
    <name evidence="8" type="ORF">ELAFOR_R09339</name>
</gene>
<dbReference type="EMBL" id="WBNG01000225">
    <property type="protein sequence ID" value="NXD24328.1"/>
    <property type="molecule type" value="Genomic_DNA"/>
</dbReference>
<dbReference type="GO" id="GO:0015630">
    <property type="term" value="C:microtubule cytoskeleton"/>
    <property type="evidence" value="ECO:0007669"/>
    <property type="project" value="TreeGrafter"/>
</dbReference>
<feature type="non-terminal residue" evidence="8">
    <location>
        <position position="641"/>
    </location>
</feature>
<feature type="compositionally biased region" description="Basic residues" evidence="6">
    <location>
        <begin position="506"/>
        <end position="521"/>
    </location>
</feature>
<feature type="compositionally biased region" description="Basic and acidic residues" evidence="6">
    <location>
        <begin position="475"/>
        <end position="491"/>
    </location>
</feature>
<comment type="caution">
    <text evidence="8">The sequence shown here is derived from an EMBL/GenBank/DDBJ whole genome shotgun (WGS) entry which is preliminary data.</text>
</comment>
<dbReference type="PANTHER" id="PTHR16076">
    <property type="entry name" value="CYTOSKELETON ASSOCIATED PROTEIN 2-RELATED"/>
    <property type="match status" value="1"/>
</dbReference>
<name>A0A851U8E7_9PASS</name>
<feature type="region of interest" description="Disordered" evidence="6">
    <location>
        <begin position="1"/>
        <end position="32"/>
    </location>
</feature>
<reference evidence="8" key="1">
    <citation type="submission" date="2019-09" db="EMBL/GenBank/DDBJ databases">
        <title>Bird 10,000 Genomes (B10K) Project - Family phase.</title>
        <authorList>
            <person name="Zhang G."/>
        </authorList>
    </citation>
    <scope>NUCLEOTIDE SEQUENCE</scope>
    <source>
        <strain evidence="8">B10K-IZCAS-20218</strain>
        <tissue evidence="8">Blood</tissue>
    </source>
</reference>
<evidence type="ECO:0000256" key="6">
    <source>
        <dbReference type="SAM" id="MobiDB-lite"/>
    </source>
</evidence>
<evidence type="ECO:0000256" key="1">
    <source>
        <dbReference type="ARBA" id="ARBA00004245"/>
    </source>
</evidence>
<protein>
    <submittedName>
        <fullName evidence="8">CKAP2 protein</fullName>
    </submittedName>
</protein>
<organism evidence="8 9">
    <name type="scientific">Elachura formosa</name>
    <name type="common">spotted wren-babbler</name>
    <dbReference type="NCBI Taxonomy" id="1463973"/>
    <lineage>
        <taxon>Eukaryota</taxon>
        <taxon>Metazoa</taxon>
        <taxon>Chordata</taxon>
        <taxon>Craniata</taxon>
        <taxon>Vertebrata</taxon>
        <taxon>Euteleostomi</taxon>
        <taxon>Archelosauria</taxon>
        <taxon>Archosauria</taxon>
        <taxon>Dinosauria</taxon>
        <taxon>Saurischia</taxon>
        <taxon>Theropoda</taxon>
        <taxon>Coelurosauria</taxon>
        <taxon>Aves</taxon>
        <taxon>Neognathae</taxon>
        <taxon>Neoaves</taxon>
        <taxon>Telluraves</taxon>
        <taxon>Australaves</taxon>
        <taxon>Passeriformes</taxon>
        <taxon>Elachuridae</taxon>
        <taxon>Elachura</taxon>
    </lineage>
</organism>
<keyword evidence="9" id="KW-1185">Reference proteome</keyword>
<evidence type="ECO:0000256" key="4">
    <source>
        <dbReference type="ARBA" id="ARBA00022553"/>
    </source>
</evidence>
<sequence>FLSSSRTRRVTTSKLQDKLQLSTSPKPEMENKGKAVEVSQDQSIVHSETNVTLNSSTIPQTNSVSGLICNLENQASKSKVIDLQSQHASLTKAVLEIKRIKERHLIAEKQNATISVPKKPALGRYRGKVIQSKINSFRKAVKTEEEKSSLTDKKLFPSATKQAANSLSTKSCNAVLKTIKVANNPKSIKSNGVLTFHSKPSDKAATNSQSGLKKQLTLAVAPKKVMVPKVVGGRGPQPLKAVSSNPDHKVWGVKKCADFCEDAKPEVPAKSTTKSGQNSKMDGNRKSILPKESAEERRARLDEWRASRGKVMRRPPIHVLLGPQTKSEEQELSAADTEKVNKTLSECLQLTEQGHQGDDVRAMLGDLIQSIPGVKKLAKYWICCMHLEQMGHLEKLIAVYEEAILAGAMPKEELRHTLIDRIKSTEGLFNSDNGGTMIEPHLSEVVEVSKEPNSSIEPAQETFKNLCPDDDQKEESDKKAESSSEVIKKEEIDLDLKPREEILPKKNKKHKAKYRAKKKGKCEREQNEDGIKIATQAINSPEKENDTSYSMKCNPPTTPYLESVKMHPEANDCSTKDLKLITPLRYSQRIREKMCKLPDAVKDQDPCVSSLEQLGDLESKTTVFIHKQSNAFQETSAEIEE</sequence>
<evidence type="ECO:0000259" key="7">
    <source>
        <dbReference type="Pfam" id="PF15297"/>
    </source>
</evidence>
<keyword evidence="3" id="KW-0963">Cytoplasm</keyword>
<feature type="region of interest" description="Disordered" evidence="6">
    <location>
        <begin position="448"/>
        <end position="491"/>
    </location>
</feature>
<dbReference type="Proteomes" id="UP000623542">
    <property type="component" value="Unassembled WGS sequence"/>
</dbReference>
<dbReference type="AlphaFoldDB" id="A0A851U8E7"/>